<evidence type="ECO:0000313" key="1">
    <source>
        <dbReference type="EMBL" id="SEM67719.1"/>
    </source>
</evidence>
<accession>A0A1H8AD54</accession>
<dbReference type="RefSeq" id="WP_090000330.1">
    <property type="nucleotide sequence ID" value="NZ_FOBV01000005.1"/>
</dbReference>
<sequence>MRYNIKFLFFLIFICSIASLFLYNTSCKKWVNHNIKYGFNGIIVGKIQVRKGIISHAKIKLKEKDTLVFLNNIEKVAIGDSIKKFANSPFYYYKHNGLWNKQIFETITKDLQSSLCFPKEWKKKCTKEWKEACK</sequence>
<dbReference type="STRING" id="295069.SAMN05421856_105228"/>
<evidence type="ECO:0000313" key="2">
    <source>
        <dbReference type="Proteomes" id="UP000199450"/>
    </source>
</evidence>
<gene>
    <name evidence="1" type="ORF">SAMN05421856_105228</name>
</gene>
<reference evidence="2" key="1">
    <citation type="submission" date="2016-10" db="EMBL/GenBank/DDBJ databases">
        <authorList>
            <person name="Varghese N."/>
            <person name="Submissions S."/>
        </authorList>
    </citation>
    <scope>NUCLEOTIDE SEQUENCE [LARGE SCALE GENOMIC DNA]</scope>
    <source>
        <strain evidence="2">DSM 17453</strain>
    </source>
</reference>
<name>A0A1H8AD54_9FLAO</name>
<organism evidence="1 2">
    <name type="scientific">Chryseobacterium taichungense</name>
    <dbReference type="NCBI Taxonomy" id="295069"/>
    <lineage>
        <taxon>Bacteria</taxon>
        <taxon>Pseudomonadati</taxon>
        <taxon>Bacteroidota</taxon>
        <taxon>Flavobacteriia</taxon>
        <taxon>Flavobacteriales</taxon>
        <taxon>Weeksellaceae</taxon>
        <taxon>Chryseobacterium group</taxon>
        <taxon>Chryseobacterium</taxon>
    </lineage>
</organism>
<protein>
    <submittedName>
        <fullName evidence="1">Uncharacterized protein</fullName>
    </submittedName>
</protein>
<dbReference type="Proteomes" id="UP000199450">
    <property type="component" value="Unassembled WGS sequence"/>
</dbReference>
<proteinExistence type="predicted"/>
<dbReference type="OrthoDB" id="1255836at2"/>
<dbReference type="AlphaFoldDB" id="A0A1H8AD54"/>
<keyword evidence="2" id="KW-1185">Reference proteome</keyword>
<dbReference type="EMBL" id="FOBV01000005">
    <property type="protein sequence ID" value="SEM67719.1"/>
    <property type="molecule type" value="Genomic_DNA"/>
</dbReference>